<evidence type="ECO:0000256" key="2">
    <source>
        <dbReference type="ARBA" id="ARBA00029447"/>
    </source>
</evidence>
<dbReference type="GO" id="GO:0007165">
    <property type="term" value="P:signal transduction"/>
    <property type="evidence" value="ECO:0007669"/>
    <property type="project" value="UniProtKB-KW"/>
</dbReference>
<comment type="caution">
    <text evidence="5">The sequence shown here is derived from an EMBL/GenBank/DDBJ whole genome shotgun (WGS) entry which is preliminary data.</text>
</comment>
<dbReference type="SMART" id="SM00283">
    <property type="entry name" value="MA"/>
    <property type="match status" value="1"/>
</dbReference>
<name>A0A919AU54_9PROT</name>
<dbReference type="GO" id="GO:0006935">
    <property type="term" value="P:chemotaxis"/>
    <property type="evidence" value="ECO:0007669"/>
    <property type="project" value="InterPro"/>
</dbReference>
<evidence type="ECO:0000259" key="4">
    <source>
        <dbReference type="PROSITE" id="PS50111"/>
    </source>
</evidence>
<dbReference type="GO" id="GO:0016020">
    <property type="term" value="C:membrane"/>
    <property type="evidence" value="ECO:0007669"/>
    <property type="project" value="InterPro"/>
</dbReference>
<dbReference type="Gene3D" id="1.10.287.950">
    <property type="entry name" value="Methyl-accepting chemotaxis protein"/>
    <property type="match status" value="1"/>
</dbReference>
<sequence length="396" mass="42426">MTSLYSPSDSDALPIRTEESTAGLSHSELSRVMAACRAIRKGDLEARLDGRDFNSSPEAEDFAHALNDVFDVIDAFSREVSASLEYVKDGQYFRRIRYGGMQGEFRRYAVSVNEAVAEMGVKTAEFKDMTTNIAQDMRAMIDDVAAVSAPVTQVTSAAQQTQQDCHRTAQSATETSMKLQSVAGATEELSSTIRQVRDETSRSQSVVEGAASKLVQIHTEAEALNNLTARIENVLKMITDIAKKTNLLALNATIEAARAGEAGRGFAVVAGEVKGLAGQTADATDEITSSVQEIREAMGRTLSAIQEVDASIHDVEAISTSIAASVGEQSDVVNEIAENSARVSQETDEFVSTVHGLKEKAGETESSAMQVGALAEDLAKRSTGLLKDLDAFMARL</sequence>
<reference evidence="5" key="1">
    <citation type="journal article" date="2014" name="Int. J. Syst. Evol. Microbiol.">
        <title>Complete genome sequence of Corynebacterium casei LMG S-19264T (=DSM 44701T), isolated from a smear-ripened cheese.</title>
        <authorList>
            <consortium name="US DOE Joint Genome Institute (JGI-PGF)"/>
            <person name="Walter F."/>
            <person name="Albersmeier A."/>
            <person name="Kalinowski J."/>
            <person name="Ruckert C."/>
        </authorList>
    </citation>
    <scope>NUCLEOTIDE SEQUENCE</scope>
    <source>
        <strain evidence="5">KCTC 42590</strain>
    </source>
</reference>
<dbReference type="GO" id="GO:0004888">
    <property type="term" value="F:transmembrane signaling receptor activity"/>
    <property type="evidence" value="ECO:0007669"/>
    <property type="project" value="InterPro"/>
</dbReference>
<dbReference type="RefSeq" id="WP_191252678.1">
    <property type="nucleotide sequence ID" value="NZ_BNCI01000002.1"/>
</dbReference>
<reference evidence="5" key="2">
    <citation type="submission" date="2020-09" db="EMBL/GenBank/DDBJ databases">
        <authorList>
            <person name="Sun Q."/>
            <person name="Kim S."/>
        </authorList>
    </citation>
    <scope>NUCLEOTIDE SEQUENCE</scope>
    <source>
        <strain evidence="5">KCTC 42590</strain>
    </source>
</reference>
<dbReference type="PRINTS" id="PR00260">
    <property type="entry name" value="CHEMTRNSDUCR"/>
</dbReference>
<dbReference type="SUPFAM" id="SSF58104">
    <property type="entry name" value="Methyl-accepting chemotaxis protein (MCP) signaling domain"/>
    <property type="match status" value="1"/>
</dbReference>
<dbReference type="AlphaFoldDB" id="A0A919AU54"/>
<dbReference type="PROSITE" id="PS50111">
    <property type="entry name" value="CHEMOTAXIS_TRANSDUC_2"/>
    <property type="match status" value="1"/>
</dbReference>
<evidence type="ECO:0000313" key="6">
    <source>
        <dbReference type="Proteomes" id="UP000630923"/>
    </source>
</evidence>
<evidence type="ECO:0000256" key="3">
    <source>
        <dbReference type="PROSITE-ProRule" id="PRU00284"/>
    </source>
</evidence>
<dbReference type="Proteomes" id="UP000630923">
    <property type="component" value="Unassembled WGS sequence"/>
</dbReference>
<dbReference type="PANTHER" id="PTHR32089">
    <property type="entry name" value="METHYL-ACCEPTING CHEMOTAXIS PROTEIN MCPB"/>
    <property type="match status" value="1"/>
</dbReference>
<dbReference type="Pfam" id="PF00015">
    <property type="entry name" value="MCPsignal"/>
    <property type="match status" value="1"/>
</dbReference>
<feature type="domain" description="Methyl-accepting transducer" evidence="4">
    <location>
        <begin position="143"/>
        <end position="379"/>
    </location>
</feature>
<gene>
    <name evidence="5" type="ORF">GCM10017044_20670</name>
</gene>
<proteinExistence type="inferred from homology"/>
<comment type="similarity">
    <text evidence="2">Belongs to the methyl-accepting chemotaxis (MCP) protein family.</text>
</comment>
<dbReference type="Gene3D" id="1.20.120.1530">
    <property type="match status" value="1"/>
</dbReference>
<evidence type="ECO:0000256" key="1">
    <source>
        <dbReference type="ARBA" id="ARBA00023224"/>
    </source>
</evidence>
<evidence type="ECO:0000313" key="5">
    <source>
        <dbReference type="EMBL" id="GHF25719.1"/>
    </source>
</evidence>
<accession>A0A919AU54</accession>
<protein>
    <submittedName>
        <fullName evidence="5">Chemotaxis protein</fullName>
    </submittedName>
</protein>
<dbReference type="EMBL" id="BNCI01000002">
    <property type="protein sequence ID" value="GHF25719.1"/>
    <property type="molecule type" value="Genomic_DNA"/>
</dbReference>
<organism evidence="5 6">
    <name type="scientific">Kordiimonas sediminis</name>
    <dbReference type="NCBI Taxonomy" id="1735581"/>
    <lineage>
        <taxon>Bacteria</taxon>
        <taxon>Pseudomonadati</taxon>
        <taxon>Pseudomonadota</taxon>
        <taxon>Alphaproteobacteria</taxon>
        <taxon>Kordiimonadales</taxon>
        <taxon>Kordiimonadaceae</taxon>
        <taxon>Kordiimonas</taxon>
    </lineage>
</organism>
<keyword evidence="1 3" id="KW-0807">Transducer</keyword>
<dbReference type="InterPro" id="IPR004089">
    <property type="entry name" value="MCPsignal_dom"/>
</dbReference>
<keyword evidence="6" id="KW-1185">Reference proteome</keyword>
<dbReference type="InterPro" id="IPR004090">
    <property type="entry name" value="Chemotax_Me-accpt_rcpt"/>
</dbReference>
<dbReference type="PANTHER" id="PTHR32089:SF112">
    <property type="entry name" value="LYSOZYME-LIKE PROTEIN-RELATED"/>
    <property type="match status" value="1"/>
</dbReference>